<evidence type="ECO:0000259" key="1">
    <source>
        <dbReference type="PROSITE" id="PS50994"/>
    </source>
</evidence>
<dbReference type="GO" id="GO:0015074">
    <property type="term" value="P:DNA integration"/>
    <property type="evidence" value="ECO:0007669"/>
    <property type="project" value="InterPro"/>
</dbReference>
<dbReference type="GO" id="GO:0003676">
    <property type="term" value="F:nucleic acid binding"/>
    <property type="evidence" value="ECO:0007669"/>
    <property type="project" value="InterPro"/>
</dbReference>
<keyword evidence="3" id="KW-1185">Reference proteome</keyword>
<name>A0A8J5Y951_9ROSI</name>
<evidence type="ECO:0000313" key="3">
    <source>
        <dbReference type="Proteomes" id="UP000701853"/>
    </source>
</evidence>
<dbReference type="Gene3D" id="1.10.340.70">
    <property type="match status" value="1"/>
</dbReference>
<dbReference type="InterPro" id="IPR012337">
    <property type="entry name" value="RNaseH-like_sf"/>
</dbReference>
<feature type="domain" description="Integrase catalytic" evidence="1">
    <location>
        <begin position="261"/>
        <end position="441"/>
    </location>
</feature>
<comment type="caution">
    <text evidence="2">The sequence shown here is derived from an EMBL/GenBank/DDBJ whole genome shotgun (WGS) entry which is preliminary data.</text>
</comment>
<dbReference type="InterPro" id="IPR000477">
    <property type="entry name" value="RT_dom"/>
</dbReference>
<dbReference type="PANTHER" id="PTHR47266">
    <property type="entry name" value="ENDONUCLEASE-RELATED"/>
    <property type="match status" value="1"/>
</dbReference>
<dbReference type="SUPFAM" id="SSF53098">
    <property type="entry name" value="Ribonuclease H-like"/>
    <property type="match status" value="1"/>
</dbReference>
<evidence type="ECO:0000313" key="2">
    <source>
        <dbReference type="EMBL" id="KAG8485336.1"/>
    </source>
</evidence>
<dbReference type="Proteomes" id="UP000701853">
    <property type="component" value="Chromosome 8"/>
</dbReference>
<dbReference type="InterPro" id="IPR043128">
    <property type="entry name" value="Rev_trsase/Diguanyl_cyclase"/>
</dbReference>
<proteinExistence type="predicted"/>
<dbReference type="CDD" id="cd01647">
    <property type="entry name" value="RT_LTR"/>
    <property type="match status" value="1"/>
</dbReference>
<dbReference type="Pfam" id="PF17921">
    <property type="entry name" value="Integrase_H2C2"/>
    <property type="match status" value="1"/>
</dbReference>
<dbReference type="InterPro" id="IPR043502">
    <property type="entry name" value="DNA/RNA_pol_sf"/>
</dbReference>
<dbReference type="Gene3D" id="3.30.70.270">
    <property type="match status" value="1"/>
</dbReference>
<dbReference type="InterPro" id="IPR001584">
    <property type="entry name" value="Integrase_cat-core"/>
</dbReference>
<dbReference type="AlphaFoldDB" id="A0A8J5Y951"/>
<dbReference type="InterPro" id="IPR036397">
    <property type="entry name" value="RNaseH_sf"/>
</dbReference>
<dbReference type="Pfam" id="PF00078">
    <property type="entry name" value="RVT_1"/>
    <property type="match status" value="1"/>
</dbReference>
<dbReference type="InterPro" id="IPR052160">
    <property type="entry name" value="Gypsy_RT_Integrase-like"/>
</dbReference>
<dbReference type="EMBL" id="JAHUZN010000008">
    <property type="protein sequence ID" value="KAG8485336.1"/>
    <property type="molecule type" value="Genomic_DNA"/>
</dbReference>
<accession>A0A8J5Y951</accession>
<dbReference type="Gene3D" id="3.10.10.10">
    <property type="entry name" value="HIV Type 1 Reverse Transcriptase, subunit A, domain 1"/>
    <property type="match status" value="1"/>
</dbReference>
<protein>
    <recommendedName>
        <fullName evidence="1">Integrase catalytic domain-containing protein</fullName>
    </recommendedName>
</protein>
<sequence length="496" mass="57929">MEDEYKPCVQAQRRLNPNMKEVVPKKGDITVVANKKNELIPTRTVMGWRVCIDYRKLNDATRKDHFPLPFIDQMLEILSGHMYYCLLDGLSGYFQIPIAPEDQEKMIFTCLYCTFAYRRMLFGLCNAPATFQRCMLAIFDELEFNLEIQDKKGAKNLAADHLSRLENLHLKELDENEINDSFLEEKLLVITDFEVPWFADISNCLAVNILPKGLTYHRKKRFFADMKNYFWEDLFLFSVCADQVIRRCVAKSEASKILENCHSRPTGGHYNGTRTTHKTLESGFYLPTLFKDANRYVTSCDRCQRTYNISKRDEMSQMYMLSCEIFDVWGIDFMGLFPISFGNKYILVTADYMSKWVEAQALATNDARVYGVHHRTATPYHPQTSGQVEVTNQKLKRILEKTVESNRKDWAMKVDDALWAYRTIFKTPIGTSPYKLVCGKSCHLPFELEHEVFWAIKFLNYDFKLASEKRLIQLNELDEWRANACENSRLYKEATK</sequence>
<organism evidence="2 3">
    <name type="scientific">Gossypium anomalum</name>
    <dbReference type="NCBI Taxonomy" id="47600"/>
    <lineage>
        <taxon>Eukaryota</taxon>
        <taxon>Viridiplantae</taxon>
        <taxon>Streptophyta</taxon>
        <taxon>Embryophyta</taxon>
        <taxon>Tracheophyta</taxon>
        <taxon>Spermatophyta</taxon>
        <taxon>Magnoliopsida</taxon>
        <taxon>eudicotyledons</taxon>
        <taxon>Gunneridae</taxon>
        <taxon>Pentapetalae</taxon>
        <taxon>rosids</taxon>
        <taxon>malvids</taxon>
        <taxon>Malvales</taxon>
        <taxon>Malvaceae</taxon>
        <taxon>Malvoideae</taxon>
        <taxon>Gossypium</taxon>
    </lineage>
</organism>
<dbReference type="SUPFAM" id="SSF56672">
    <property type="entry name" value="DNA/RNA polymerases"/>
    <property type="match status" value="1"/>
</dbReference>
<dbReference type="PROSITE" id="PS50994">
    <property type="entry name" value="INTEGRASE"/>
    <property type="match status" value="1"/>
</dbReference>
<dbReference type="Gene3D" id="3.30.420.10">
    <property type="entry name" value="Ribonuclease H-like superfamily/Ribonuclease H"/>
    <property type="match status" value="2"/>
</dbReference>
<dbReference type="OrthoDB" id="10055717at2759"/>
<reference evidence="2 3" key="1">
    <citation type="journal article" date="2021" name="bioRxiv">
        <title>The Gossypium anomalum genome as a resource for cotton improvement and evolutionary analysis of hybrid incompatibility.</title>
        <authorList>
            <person name="Grover C.E."/>
            <person name="Yuan D."/>
            <person name="Arick M.A."/>
            <person name="Miller E.R."/>
            <person name="Hu G."/>
            <person name="Peterson D.G."/>
            <person name="Wendel J.F."/>
            <person name="Udall J.A."/>
        </authorList>
    </citation>
    <scope>NUCLEOTIDE SEQUENCE [LARGE SCALE GENOMIC DNA]</scope>
    <source>
        <strain evidence="2">JFW-Udall</strain>
        <tissue evidence="2">Leaf</tissue>
    </source>
</reference>
<dbReference type="InterPro" id="IPR041588">
    <property type="entry name" value="Integrase_H2C2"/>
</dbReference>
<gene>
    <name evidence="2" type="ORF">CXB51_021415</name>
</gene>